<reference evidence="1" key="1">
    <citation type="submission" date="2019-08" db="EMBL/GenBank/DDBJ databases">
        <authorList>
            <person name="Kucharzyk K."/>
            <person name="Murdoch R.W."/>
            <person name="Higgins S."/>
            <person name="Loffler F."/>
        </authorList>
    </citation>
    <scope>NUCLEOTIDE SEQUENCE</scope>
</reference>
<sequence>MGSALLNTDFLLIESEFDNDINNNLKTTIKAIDNNDNASITKLGQAGHFANLDKPKEFNKIIENFIKSIPIM</sequence>
<accession>A0A645CEQ7</accession>
<evidence type="ECO:0000313" key="1">
    <source>
        <dbReference type="EMBL" id="MPM75385.1"/>
    </source>
</evidence>
<gene>
    <name evidence="1" type="ORF">SDC9_122377</name>
</gene>
<evidence type="ECO:0008006" key="2">
    <source>
        <dbReference type="Google" id="ProtNLM"/>
    </source>
</evidence>
<comment type="caution">
    <text evidence="1">The sequence shown here is derived from an EMBL/GenBank/DDBJ whole genome shotgun (WGS) entry which is preliminary data.</text>
</comment>
<dbReference type="InterPro" id="IPR029058">
    <property type="entry name" value="AB_hydrolase_fold"/>
</dbReference>
<dbReference type="SUPFAM" id="SSF53474">
    <property type="entry name" value="alpha/beta-Hydrolases"/>
    <property type="match status" value="1"/>
</dbReference>
<organism evidence="1">
    <name type="scientific">bioreactor metagenome</name>
    <dbReference type="NCBI Taxonomy" id="1076179"/>
    <lineage>
        <taxon>unclassified sequences</taxon>
        <taxon>metagenomes</taxon>
        <taxon>ecological metagenomes</taxon>
    </lineage>
</organism>
<proteinExistence type="predicted"/>
<name>A0A645CEQ7_9ZZZZ</name>
<dbReference type="Gene3D" id="3.40.50.1820">
    <property type="entry name" value="alpha/beta hydrolase"/>
    <property type="match status" value="1"/>
</dbReference>
<protein>
    <recommendedName>
        <fullName evidence="2">Haloalkane dehalogenase</fullName>
    </recommendedName>
</protein>
<dbReference type="AlphaFoldDB" id="A0A645CEQ7"/>
<dbReference type="EMBL" id="VSSQ01026592">
    <property type="protein sequence ID" value="MPM75385.1"/>
    <property type="molecule type" value="Genomic_DNA"/>
</dbReference>